<feature type="non-terminal residue" evidence="4">
    <location>
        <position position="1"/>
    </location>
</feature>
<name>A0A4Y2UZ48_ARAVE</name>
<comment type="caution">
    <text evidence="4">The sequence shown here is derived from an EMBL/GenBank/DDBJ whole genome shotgun (WGS) entry which is preliminary data.</text>
</comment>
<comment type="cofactor">
    <cofactor evidence="1">
        <name>Ca(2+)</name>
        <dbReference type="ChEBI" id="CHEBI:29108"/>
    </cofactor>
</comment>
<dbReference type="PANTHER" id="PTHR43108:SF8">
    <property type="entry name" value="SD21168P"/>
    <property type="match status" value="1"/>
</dbReference>
<proteinExistence type="inferred from homology"/>
<dbReference type="PANTHER" id="PTHR43108">
    <property type="entry name" value="N-ACETYLGLUCOSAMINE-6-SULFATASE FAMILY MEMBER"/>
    <property type="match status" value="1"/>
</dbReference>
<organism evidence="4 5">
    <name type="scientific">Araneus ventricosus</name>
    <name type="common">Orbweaver spider</name>
    <name type="synonym">Epeira ventricosa</name>
    <dbReference type="NCBI Taxonomy" id="182803"/>
    <lineage>
        <taxon>Eukaryota</taxon>
        <taxon>Metazoa</taxon>
        <taxon>Ecdysozoa</taxon>
        <taxon>Arthropoda</taxon>
        <taxon>Chelicerata</taxon>
        <taxon>Arachnida</taxon>
        <taxon>Araneae</taxon>
        <taxon>Araneomorphae</taxon>
        <taxon>Entelegynae</taxon>
        <taxon>Araneoidea</taxon>
        <taxon>Araneidae</taxon>
        <taxon>Araneus</taxon>
    </lineage>
</organism>
<dbReference type="Pfam" id="PF00884">
    <property type="entry name" value="Sulfatase"/>
    <property type="match status" value="1"/>
</dbReference>
<dbReference type="Gene3D" id="3.40.720.10">
    <property type="entry name" value="Alkaline Phosphatase, subunit A"/>
    <property type="match status" value="1"/>
</dbReference>
<sequence length="220" mass="25242">WRTLLSVDDMVHEVYVNLKRKKLLENTYIFFTSDNGFHLGQFSLPWDKRQLYEFDVRVPLLVRGPAVEKGIEIKHPVLNIDLAPTFLELANIPIPEDVDGESFAPYLKKSKGKPSNRTSFIIEHQGESTNKPIPGCPQYKAGEVHTCEINCICEDSWNNTYICVRQLSDKENLISCVFKDREDFGEAYNISQDPFQLKNVFPSLNADFSVNLRKLLCKSP</sequence>
<dbReference type="SUPFAM" id="SSF53649">
    <property type="entry name" value="Alkaline phosphatase-like"/>
    <property type="match status" value="1"/>
</dbReference>
<evidence type="ECO:0000313" key="5">
    <source>
        <dbReference type="Proteomes" id="UP000499080"/>
    </source>
</evidence>
<dbReference type="OrthoDB" id="96314at2759"/>
<keyword evidence="5" id="KW-1185">Reference proteome</keyword>
<dbReference type="GO" id="GO:0008449">
    <property type="term" value="F:N-acetylglucosamine-6-sulfatase activity"/>
    <property type="evidence" value="ECO:0007669"/>
    <property type="project" value="TreeGrafter"/>
</dbReference>
<evidence type="ECO:0000259" key="3">
    <source>
        <dbReference type="Pfam" id="PF00884"/>
    </source>
</evidence>
<dbReference type="InterPro" id="IPR000917">
    <property type="entry name" value="Sulfatase_N"/>
</dbReference>
<dbReference type="Proteomes" id="UP000499080">
    <property type="component" value="Unassembled WGS sequence"/>
</dbReference>
<evidence type="ECO:0000256" key="1">
    <source>
        <dbReference type="ARBA" id="ARBA00001913"/>
    </source>
</evidence>
<feature type="domain" description="Sulfatase N-terminal" evidence="3">
    <location>
        <begin position="2"/>
        <end position="92"/>
    </location>
</feature>
<evidence type="ECO:0000313" key="4">
    <source>
        <dbReference type="EMBL" id="GBO18269.1"/>
    </source>
</evidence>
<protein>
    <submittedName>
        <fullName evidence="4">N-acetylglucosamine-6-sulfatase</fullName>
    </submittedName>
</protein>
<dbReference type="InterPro" id="IPR017850">
    <property type="entry name" value="Alkaline_phosphatase_core_sf"/>
</dbReference>
<dbReference type="GO" id="GO:0005539">
    <property type="term" value="F:glycosaminoglycan binding"/>
    <property type="evidence" value="ECO:0007669"/>
    <property type="project" value="TreeGrafter"/>
</dbReference>
<accession>A0A4Y2UZ48</accession>
<evidence type="ECO:0000256" key="2">
    <source>
        <dbReference type="ARBA" id="ARBA00008779"/>
    </source>
</evidence>
<dbReference type="AlphaFoldDB" id="A0A4Y2UZ48"/>
<gene>
    <name evidence="4" type="primary">GNS</name>
    <name evidence="4" type="ORF">AVEN_61194_1</name>
</gene>
<dbReference type="EMBL" id="BGPR01041913">
    <property type="protein sequence ID" value="GBO18269.1"/>
    <property type="molecule type" value="Genomic_DNA"/>
</dbReference>
<reference evidence="4 5" key="1">
    <citation type="journal article" date="2019" name="Sci. Rep.">
        <title>Orb-weaving spider Araneus ventricosus genome elucidates the spidroin gene catalogue.</title>
        <authorList>
            <person name="Kono N."/>
            <person name="Nakamura H."/>
            <person name="Ohtoshi R."/>
            <person name="Moran D.A.P."/>
            <person name="Shinohara A."/>
            <person name="Yoshida Y."/>
            <person name="Fujiwara M."/>
            <person name="Mori M."/>
            <person name="Tomita M."/>
            <person name="Arakawa K."/>
        </authorList>
    </citation>
    <scope>NUCLEOTIDE SEQUENCE [LARGE SCALE GENOMIC DNA]</scope>
</reference>
<comment type="similarity">
    <text evidence="2">Belongs to the sulfatase family.</text>
</comment>